<feature type="compositionally biased region" description="Acidic residues" evidence="2">
    <location>
        <begin position="255"/>
        <end position="264"/>
    </location>
</feature>
<keyword evidence="1" id="KW-0175">Coiled coil</keyword>
<keyword evidence="4" id="KW-1185">Reference proteome</keyword>
<dbReference type="Proteomes" id="UP000243459">
    <property type="component" value="Chromosome 2"/>
</dbReference>
<evidence type="ECO:0000256" key="2">
    <source>
        <dbReference type="SAM" id="MobiDB-lite"/>
    </source>
</evidence>
<reference evidence="4" key="1">
    <citation type="journal article" date="2017" name="Nat. Commun.">
        <title>The asparagus genome sheds light on the origin and evolution of a young Y chromosome.</title>
        <authorList>
            <person name="Harkess A."/>
            <person name="Zhou J."/>
            <person name="Xu C."/>
            <person name="Bowers J.E."/>
            <person name="Van der Hulst R."/>
            <person name="Ayyampalayam S."/>
            <person name="Mercati F."/>
            <person name="Riccardi P."/>
            <person name="McKain M.R."/>
            <person name="Kakrana A."/>
            <person name="Tang H."/>
            <person name="Ray J."/>
            <person name="Groenendijk J."/>
            <person name="Arikit S."/>
            <person name="Mathioni S.M."/>
            <person name="Nakano M."/>
            <person name="Shan H."/>
            <person name="Telgmann-Rauber A."/>
            <person name="Kanno A."/>
            <person name="Yue Z."/>
            <person name="Chen H."/>
            <person name="Li W."/>
            <person name="Chen Y."/>
            <person name="Xu X."/>
            <person name="Zhang Y."/>
            <person name="Luo S."/>
            <person name="Chen H."/>
            <person name="Gao J."/>
            <person name="Mao Z."/>
            <person name="Pires J.C."/>
            <person name="Luo M."/>
            <person name="Kudrna D."/>
            <person name="Wing R.A."/>
            <person name="Meyers B.C."/>
            <person name="Yi K."/>
            <person name="Kong H."/>
            <person name="Lavrijsen P."/>
            <person name="Sunseri F."/>
            <person name="Falavigna A."/>
            <person name="Ye Y."/>
            <person name="Leebens-Mack J.H."/>
            <person name="Chen G."/>
        </authorList>
    </citation>
    <scope>NUCLEOTIDE SEQUENCE [LARGE SCALE GENOMIC DNA]</scope>
    <source>
        <strain evidence="4">cv. DH0086</strain>
    </source>
</reference>
<name>A0A5P1FK02_ASPOF</name>
<evidence type="ECO:0000256" key="1">
    <source>
        <dbReference type="SAM" id="Coils"/>
    </source>
</evidence>
<proteinExistence type="predicted"/>
<evidence type="ECO:0000313" key="3">
    <source>
        <dbReference type="EMBL" id="ONK78442.1"/>
    </source>
</evidence>
<dbReference type="EMBL" id="CM007382">
    <property type="protein sequence ID" value="ONK78442.1"/>
    <property type="molecule type" value="Genomic_DNA"/>
</dbReference>
<feature type="compositionally biased region" description="Basic residues" evidence="2">
    <location>
        <begin position="1"/>
        <end position="10"/>
    </location>
</feature>
<evidence type="ECO:0000313" key="4">
    <source>
        <dbReference type="Proteomes" id="UP000243459"/>
    </source>
</evidence>
<sequence>MPSLTQRRRRREGEGLIQPRGEETRVALVPLDDPQEDPALRELGEAFLGERIEEFKPPRVPPRPGRRRLKWDQLRSCIIGHPSPTSQYAREPRARAIDQFRLPEDEKLIRRILDRGLHQALRSYFLQGALLENELFNRVDHLWTSHQDLLDEVDLLRSNEKVPPQQTADGSASDVSQVAKLRQELNEMLQERDHTEVLARVEKAATAHAKHQLDTMEVIITQLQEEIKQLKSKPLQKVIDEHRQEILDSYRDEGESPEDADEEPTTTLPLAGGGTETPVMPDPSANVCIQGQEGATFSDAAAPPLEDLVGQEK</sequence>
<organism evidence="3 4">
    <name type="scientific">Asparagus officinalis</name>
    <name type="common">Garden asparagus</name>
    <dbReference type="NCBI Taxonomy" id="4686"/>
    <lineage>
        <taxon>Eukaryota</taxon>
        <taxon>Viridiplantae</taxon>
        <taxon>Streptophyta</taxon>
        <taxon>Embryophyta</taxon>
        <taxon>Tracheophyta</taxon>
        <taxon>Spermatophyta</taxon>
        <taxon>Magnoliopsida</taxon>
        <taxon>Liliopsida</taxon>
        <taxon>Asparagales</taxon>
        <taxon>Asparagaceae</taxon>
        <taxon>Asparagoideae</taxon>
        <taxon>Asparagus</taxon>
    </lineage>
</organism>
<gene>
    <name evidence="3" type="ORF">A4U43_C02F18800</name>
</gene>
<dbReference type="Gramene" id="ONK78442">
    <property type="protein sequence ID" value="ONK78442"/>
    <property type="gene ID" value="A4U43_C02F18800"/>
</dbReference>
<protein>
    <submittedName>
        <fullName evidence="3">Uncharacterized protein</fullName>
    </submittedName>
</protein>
<dbReference type="AlphaFoldDB" id="A0A5P1FK02"/>
<feature type="coiled-coil region" evidence="1">
    <location>
        <begin position="178"/>
        <end position="233"/>
    </location>
</feature>
<feature type="region of interest" description="Disordered" evidence="2">
    <location>
        <begin position="1"/>
        <end position="24"/>
    </location>
</feature>
<accession>A0A5P1FK02</accession>
<feature type="region of interest" description="Disordered" evidence="2">
    <location>
        <begin position="250"/>
        <end position="286"/>
    </location>
</feature>